<reference evidence="1" key="1">
    <citation type="submission" date="2018-11" db="EMBL/GenBank/DDBJ databases">
        <authorList>
            <consortium name="Pathogen Informatics"/>
        </authorList>
    </citation>
    <scope>NUCLEOTIDE SEQUENCE</scope>
</reference>
<keyword evidence="2" id="KW-1185">Reference proteome</keyword>
<evidence type="ECO:0000313" key="2">
    <source>
        <dbReference type="Proteomes" id="UP000784294"/>
    </source>
</evidence>
<accession>A0A448X6I4</accession>
<sequence length="60" mass="6501">MKKCLDDIIETWPEEAAALKGTAGISSEAAASGDIHETRSVTHNLSKVAELQNRYEVDIS</sequence>
<dbReference type="Proteomes" id="UP000784294">
    <property type="component" value="Unassembled WGS sequence"/>
</dbReference>
<organism evidence="1 2">
    <name type="scientific">Protopolystoma xenopodis</name>
    <dbReference type="NCBI Taxonomy" id="117903"/>
    <lineage>
        <taxon>Eukaryota</taxon>
        <taxon>Metazoa</taxon>
        <taxon>Spiralia</taxon>
        <taxon>Lophotrochozoa</taxon>
        <taxon>Platyhelminthes</taxon>
        <taxon>Monogenea</taxon>
        <taxon>Polyopisthocotylea</taxon>
        <taxon>Polystomatidea</taxon>
        <taxon>Polystomatidae</taxon>
        <taxon>Protopolystoma</taxon>
    </lineage>
</organism>
<name>A0A448X6I4_9PLAT</name>
<dbReference type="AlphaFoldDB" id="A0A448X6I4"/>
<comment type="caution">
    <text evidence="1">The sequence shown here is derived from an EMBL/GenBank/DDBJ whole genome shotgun (WGS) entry which is preliminary data.</text>
</comment>
<evidence type="ECO:0000313" key="1">
    <source>
        <dbReference type="EMBL" id="VEL29255.1"/>
    </source>
</evidence>
<gene>
    <name evidence="1" type="ORF">PXEA_LOCUS22695</name>
</gene>
<proteinExistence type="predicted"/>
<protein>
    <submittedName>
        <fullName evidence="1">Uncharacterized protein</fullName>
    </submittedName>
</protein>
<dbReference type="EMBL" id="CAAALY010101595">
    <property type="protein sequence ID" value="VEL29255.1"/>
    <property type="molecule type" value="Genomic_DNA"/>
</dbReference>